<evidence type="ECO:0000313" key="2">
    <source>
        <dbReference type="EMBL" id="CUS42502.1"/>
    </source>
</evidence>
<dbReference type="InterPro" id="IPR013762">
    <property type="entry name" value="Integrase-like_cat_sf"/>
</dbReference>
<dbReference type="GO" id="GO:0003677">
    <property type="term" value="F:DNA binding"/>
    <property type="evidence" value="ECO:0007669"/>
    <property type="project" value="InterPro"/>
</dbReference>
<reference evidence="2" key="1">
    <citation type="submission" date="2015-10" db="EMBL/GenBank/DDBJ databases">
        <authorList>
            <person name="Gilbert D.G."/>
        </authorList>
    </citation>
    <scope>NUCLEOTIDE SEQUENCE</scope>
</reference>
<dbReference type="InterPro" id="IPR011010">
    <property type="entry name" value="DNA_brk_join_enz"/>
</dbReference>
<proteinExistence type="predicted"/>
<keyword evidence="1" id="KW-0233">DNA recombination</keyword>
<dbReference type="GO" id="GO:0006310">
    <property type="term" value="P:DNA recombination"/>
    <property type="evidence" value="ECO:0007669"/>
    <property type="project" value="UniProtKB-KW"/>
</dbReference>
<dbReference type="Gene3D" id="1.10.443.10">
    <property type="entry name" value="Intergrase catalytic core"/>
    <property type="match status" value="1"/>
</dbReference>
<evidence type="ECO:0008006" key="3">
    <source>
        <dbReference type="Google" id="ProtNLM"/>
    </source>
</evidence>
<dbReference type="SUPFAM" id="SSF56349">
    <property type="entry name" value="DNA breaking-rejoining enzymes"/>
    <property type="match status" value="1"/>
</dbReference>
<sequence length="492" mass="57098">MNRPKIIYIQRLYRLDGKLVASPGGVPTIEWTNRVLHWNSDQQKFEETNDLMIERFPIIYRNGEPWDLGNLYLYRWWLKFAESSPRSIVTLDRKAKNLLSYLHFIDEHKTDDLPLDIFYAPPLSRKNQRVTYIYKSYLTGLFEQKQNTLKTVKQKAAEVAAFYMFLNDNKLTPPGEEIQDRFYTLKQHKVMIKGGRQFPVTYSDIHITKASVEEEQFDLILGEEGGVRPLSETEVEWVLEGIEAIGNRQMQLMVWLALYTGARKQTICTMSVEAIKKAYESSRETKEARIPVGPTTGVDTKHGVQYVLKAPSSLVAQVYEWVKYSEIYKARKSQSFYGDSSSNYVFLTKFGSPFYTANRHVQDAANPNYSMTLKRSERGKAGHHVGGSINDFVNQKLIPWIKQNKDPQYKGFKFHDLRATRGMRFVRKAKALGGMSDTEIITHVKGLLGHKHESTTMIYLKYDEFVQEQKKKNEAVHKAMYGENFPWDNFDE</sequence>
<dbReference type="GO" id="GO:0015074">
    <property type="term" value="P:DNA integration"/>
    <property type="evidence" value="ECO:0007669"/>
    <property type="project" value="InterPro"/>
</dbReference>
<name>A0A161JNY4_9ZZZZ</name>
<organism evidence="2">
    <name type="scientific">hydrothermal vent metagenome</name>
    <dbReference type="NCBI Taxonomy" id="652676"/>
    <lineage>
        <taxon>unclassified sequences</taxon>
        <taxon>metagenomes</taxon>
        <taxon>ecological metagenomes</taxon>
    </lineage>
</organism>
<evidence type="ECO:0000256" key="1">
    <source>
        <dbReference type="ARBA" id="ARBA00023172"/>
    </source>
</evidence>
<dbReference type="AlphaFoldDB" id="A0A161JNY4"/>
<protein>
    <recommendedName>
        <fullName evidence="3">Tyr recombinase domain-containing protein</fullName>
    </recommendedName>
</protein>
<dbReference type="EMBL" id="CZQC01000067">
    <property type="protein sequence ID" value="CUS42502.1"/>
    <property type="molecule type" value="Genomic_DNA"/>
</dbReference>
<gene>
    <name evidence="2" type="ORF">MGWOODY_Tha1825</name>
</gene>
<accession>A0A161JNY4</accession>